<keyword evidence="3" id="KW-0460">Magnesium</keyword>
<gene>
    <name evidence="6" type="ORF">RJ640_017517</name>
</gene>
<organism evidence="6 7">
    <name type="scientific">Escallonia rubra</name>
    <dbReference type="NCBI Taxonomy" id="112253"/>
    <lineage>
        <taxon>Eukaryota</taxon>
        <taxon>Viridiplantae</taxon>
        <taxon>Streptophyta</taxon>
        <taxon>Embryophyta</taxon>
        <taxon>Tracheophyta</taxon>
        <taxon>Spermatophyta</taxon>
        <taxon>Magnoliopsida</taxon>
        <taxon>eudicotyledons</taxon>
        <taxon>Gunneridae</taxon>
        <taxon>Pentapetalae</taxon>
        <taxon>asterids</taxon>
        <taxon>campanulids</taxon>
        <taxon>Escalloniales</taxon>
        <taxon>Escalloniaceae</taxon>
        <taxon>Escallonia</taxon>
    </lineage>
</organism>
<name>A0AA88R4A0_9ASTE</name>
<evidence type="ECO:0000256" key="2">
    <source>
        <dbReference type="ARBA" id="ARBA00022723"/>
    </source>
</evidence>
<dbReference type="Proteomes" id="UP001187471">
    <property type="component" value="Unassembled WGS sequence"/>
</dbReference>
<dbReference type="PANTHER" id="PTHR31225">
    <property type="entry name" value="OS04G0344100 PROTEIN-RELATED"/>
    <property type="match status" value="1"/>
</dbReference>
<dbReference type="AlphaFoldDB" id="A0AA88R4A0"/>
<comment type="caution">
    <text evidence="6">The sequence shown here is derived from an EMBL/GenBank/DDBJ whole genome shotgun (WGS) entry which is preliminary data.</text>
</comment>
<dbReference type="Pfam" id="PF03936">
    <property type="entry name" value="Terpene_synth_C"/>
    <property type="match status" value="1"/>
</dbReference>
<dbReference type="InterPro" id="IPR005630">
    <property type="entry name" value="Terpene_synthase_metal-bd"/>
</dbReference>
<dbReference type="Gene3D" id="1.10.600.10">
    <property type="entry name" value="Farnesyl Diphosphate Synthase"/>
    <property type="match status" value="1"/>
</dbReference>
<feature type="domain" description="Terpene synthase metal-binding" evidence="5">
    <location>
        <begin position="1"/>
        <end position="124"/>
    </location>
</feature>
<reference evidence="6" key="1">
    <citation type="submission" date="2022-12" db="EMBL/GenBank/DDBJ databases">
        <title>Draft genome assemblies for two species of Escallonia (Escalloniales).</title>
        <authorList>
            <person name="Chanderbali A."/>
            <person name="Dervinis C."/>
            <person name="Anghel I."/>
            <person name="Soltis D."/>
            <person name="Soltis P."/>
            <person name="Zapata F."/>
        </authorList>
    </citation>
    <scope>NUCLEOTIDE SEQUENCE</scope>
    <source>
        <strain evidence="6">UCBG92.1500</strain>
        <tissue evidence="6">Leaf</tissue>
    </source>
</reference>
<comment type="cofactor">
    <cofactor evidence="1">
        <name>Mg(2+)</name>
        <dbReference type="ChEBI" id="CHEBI:18420"/>
    </cofactor>
</comment>
<evidence type="ECO:0000256" key="1">
    <source>
        <dbReference type="ARBA" id="ARBA00001946"/>
    </source>
</evidence>
<accession>A0AA88R4A0</accession>
<keyword evidence="4" id="KW-0456">Lyase</keyword>
<keyword evidence="7" id="KW-1185">Reference proteome</keyword>
<dbReference type="SUPFAM" id="SSF48576">
    <property type="entry name" value="Terpenoid synthases"/>
    <property type="match status" value="1"/>
</dbReference>
<dbReference type="GO" id="GO:0016114">
    <property type="term" value="P:terpenoid biosynthetic process"/>
    <property type="evidence" value="ECO:0007669"/>
    <property type="project" value="InterPro"/>
</dbReference>
<keyword evidence="2" id="KW-0479">Metal-binding</keyword>
<evidence type="ECO:0000259" key="5">
    <source>
        <dbReference type="Pfam" id="PF03936"/>
    </source>
</evidence>
<dbReference type="EMBL" id="JAVXUO010001805">
    <property type="protein sequence ID" value="KAK2978953.1"/>
    <property type="molecule type" value="Genomic_DNA"/>
</dbReference>
<proteinExistence type="predicted"/>
<evidence type="ECO:0000313" key="7">
    <source>
        <dbReference type="Proteomes" id="UP001187471"/>
    </source>
</evidence>
<evidence type="ECO:0000256" key="4">
    <source>
        <dbReference type="ARBA" id="ARBA00023239"/>
    </source>
</evidence>
<dbReference type="PANTHER" id="PTHR31225:SF0">
    <property type="entry name" value="S-(+)-LINALOOL SYNTHASE, CHLOROPLASTIC"/>
    <property type="match status" value="1"/>
</dbReference>
<dbReference type="GO" id="GO:0010333">
    <property type="term" value="F:terpene synthase activity"/>
    <property type="evidence" value="ECO:0007669"/>
    <property type="project" value="InterPro"/>
</dbReference>
<dbReference type="InterPro" id="IPR050148">
    <property type="entry name" value="Terpene_synthase-like"/>
</dbReference>
<protein>
    <recommendedName>
        <fullName evidence="5">Terpene synthase metal-binding domain-containing protein</fullName>
    </recommendedName>
</protein>
<evidence type="ECO:0000313" key="6">
    <source>
        <dbReference type="EMBL" id="KAK2978953.1"/>
    </source>
</evidence>
<evidence type="ECO:0000256" key="3">
    <source>
        <dbReference type="ARBA" id="ARBA00022842"/>
    </source>
</evidence>
<dbReference type="InterPro" id="IPR008949">
    <property type="entry name" value="Isoprenoid_synthase_dom_sf"/>
</dbReference>
<sequence>MWAGLCNAFLVEARSFASGHIPKAEEYLNNGIVSSGVPVVLVHLFFLLGDGATKESANLVNDNPGIITSAAALLWLWDDLGSAEDEEQDGHDGSYVKCYVEKHEGSSIESTGQHITEMISETWKRLNKERLSPNPFSATFPRAYLNLARMIPTMSSNDENHRLPDLKEHIKSRIFDGASI</sequence>
<dbReference type="GO" id="GO:0000287">
    <property type="term" value="F:magnesium ion binding"/>
    <property type="evidence" value="ECO:0007669"/>
    <property type="project" value="InterPro"/>
</dbReference>